<dbReference type="GO" id="GO:0015074">
    <property type="term" value="P:DNA integration"/>
    <property type="evidence" value="ECO:0007669"/>
    <property type="project" value="UniProtKB-KW"/>
</dbReference>
<keyword evidence="3" id="KW-0233">DNA recombination</keyword>
<evidence type="ECO:0008006" key="10">
    <source>
        <dbReference type="Google" id="ProtNLM"/>
    </source>
</evidence>
<dbReference type="GO" id="GO:0003677">
    <property type="term" value="F:DNA binding"/>
    <property type="evidence" value="ECO:0007669"/>
    <property type="project" value="UniProtKB-UniRule"/>
</dbReference>
<name>A0A918V1B0_9ACTN</name>
<dbReference type="Gene3D" id="1.10.443.10">
    <property type="entry name" value="Intergrase catalytic core"/>
    <property type="match status" value="1"/>
</dbReference>
<feature type="compositionally biased region" description="Basic residues" evidence="5">
    <location>
        <begin position="24"/>
        <end position="80"/>
    </location>
</feature>
<dbReference type="GO" id="GO:0006310">
    <property type="term" value="P:DNA recombination"/>
    <property type="evidence" value="ECO:0007669"/>
    <property type="project" value="UniProtKB-KW"/>
</dbReference>
<dbReference type="SUPFAM" id="SSF56349">
    <property type="entry name" value="DNA breaking-rejoining enzymes"/>
    <property type="match status" value="1"/>
</dbReference>
<dbReference type="Pfam" id="PF20199">
    <property type="entry name" value="RepSA"/>
    <property type="match status" value="1"/>
</dbReference>
<reference evidence="8" key="2">
    <citation type="submission" date="2020-09" db="EMBL/GenBank/DDBJ databases">
        <authorList>
            <person name="Sun Q."/>
            <person name="Ohkuma M."/>
        </authorList>
    </citation>
    <scope>NUCLEOTIDE SEQUENCE</scope>
    <source>
        <strain evidence="8">JCM 4834</strain>
    </source>
</reference>
<evidence type="ECO:0000313" key="9">
    <source>
        <dbReference type="Proteomes" id="UP000634660"/>
    </source>
</evidence>
<dbReference type="PROSITE" id="PS51900">
    <property type="entry name" value="CB"/>
    <property type="match status" value="1"/>
</dbReference>
<evidence type="ECO:0000256" key="2">
    <source>
        <dbReference type="ARBA" id="ARBA00023125"/>
    </source>
</evidence>
<dbReference type="EMBL" id="BMVX01000004">
    <property type="protein sequence ID" value="GGZ55193.1"/>
    <property type="molecule type" value="Genomic_DNA"/>
</dbReference>
<dbReference type="Proteomes" id="UP000634660">
    <property type="component" value="Unassembled WGS sequence"/>
</dbReference>
<evidence type="ECO:0000256" key="4">
    <source>
        <dbReference type="PROSITE-ProRule" id="PRU01248"/>
    </source>
</evidence>
<dbReference type="PROSITE" id="PS51898">
    <property type="entry name" value="TYR_RECOMBINASE"/>
    <property type="match status" value="1"/>
</dbReference>
<evidence type="ECO:0000259" key="7">
    <source>
        <dbReference type="PROSITE" id="PS51900"/>
    </source>
</evidence>
<dbReference type="PANTHER" id="PTHR30349">
    <property type="entry name" value="PHAGE INTEGRASE-RELATED"/>
    <property type="match status" value="1"/>
</dbReference>
<dbReference type="InterPro" id="IPR010998">
    <property type="entry name" value="Integrase_recombinase_N"/>
</dbReference>
<gene>
    <name evidence="8" type="ORF">GCM10010371_13360</name>
</gene>
<dbReference type="InterPro" id="IPR046828">
    <property type="entry name" value="RepSA"/>
</dbReference>
<dbReference type="InterPro" id="IPR036410">
    <property type="entry name" value="HSP_DnaJ_Cys-rich_dom_sf"/>
</dbReference>
<evidence type="ECO:0000256" key="5">
    <source>
        <dbReference type="SAM" id="MobiDB-lite"/>
    </source>
</evidence>
<dbReference type="InterPro" id="IPR002104">
    <property type="entry name" value="Integrase_catalytic"/>
</dbReference>
<feature type="domain" description="Core-binding (CB)" evidence="7">
    <location>
        <begin position="493"/>
        <end position="602"/>
    </location>
</feature>
<reference evidence="8" key="1">
    <citation type="journal article" date="2014" name="Int. J. Syst. Evol. Microbiol.">
        <title>Complete genome sequence of Corynebacterium casei LMG S-19264T (=DSM 44701T), isolated from a smear-ripened cheese.</title>
        <authorList>
            <consortium name="US DOE Joint Genome Institute (JGI-PGF)"/>
            <person name="Walter F."/>
            <person name="Albersmeier A."/>
            <person name="Kalinowski J."/>
            <person name="Ruckert C."/>
        </authorList>
    </citation>
    <scope>NUCLEOTIDE SEQUENCE</scope>
    <source>
        <strain evidence="8">JCM 4834</strain>
    </source>
</reference>
<organism evidence="8 9">
    <name type="scientific">Streptomyces subrutilus</name>
    <dbReference type="NCBI Taxonomy" id="36818"/>
    <lineage>
        <taxon>Bacteria</taxon>
        <taxon>Bacillati</taxon>
        <taxon>Actinomycetota</taxon>
        <taxon>Actinomycetes</taxon>
        <taxon>Kitasatosporales</taxon>
        <taxon>Streptomycetaceae</taxon>
        <taxon>Streptomyces</taxon>
    </lineage>
</organism>
<dbReference type="Pfam" id="PF00589">
    <property type="entry name" value="Phage_integrase"/>
    <property type="match status" value="1"/>
</dbReference>
<evidence type="ECO:0000259" key="6">
    <source>
        <dbReference type="PROSITE" id="PS51898"/>
    </source>
</evidence>
<feature type="compositionally biased region" description="Low complexity" evidence="5">
    <location>
        <begin position="8"/>
        <end position="17"/>
    </location>
</feature>
<evidence type="ECO:0000256" key="1">
    <source>
        <dbReference type="ARBA" id="ARBA00022908"/>
    </source>
</evidence>
<evidence type="ECO:0000313" key="8">
    <source>
        <dbReference type="EMBL" id="GGZ55193.1"/>
    </source>
</evidence>
<dbReference type="InterPro" id="IPR044068">
    <property type="entry name" value="CB"/>
</dbReference>
<proteinExistence type="predicted"/>
<comment type="caution">
    <text evidence="8">The sequence shown here is derived from an EMBL/GenBank/DDBJ whole genome shotgun (WGS) entry which is preliminary data.</text>
</comment>
<dbReference type="InterPro" id="IPR050090">
    <property type="entry name" value="Tyrosine_recombinase_XerCD"/>
</dbReference>
<dbReference type="Pfam" id="PF14659">
    <property type="entry name" value="Phage_int_SAM_3"/>
    <property type="match status" value="1"/>
</dbReference>
<dbReference type="PANTHER" id="PTHR30349:SF91">
    <property type="entry name" value="INTA PROTEIN"/>
    <property type="match status" value="1"/>
</dbReference>
<feature type="domain" description="Tyr recombinase" evidence="6">
    <location>
        <begin position="623"/>
        <end position="821"/>
    </location>
</feature>
<dbReference type="SUPFAM" id="SSF57938">
    <property type="entry name" value="DnaJ/Hsp40 cysteine-rich domain"/>
    <property type="match status" value="1"/>
</dbReference>
<dbReference type="Gene3D" id="1.10.150.130">
    <property type="match status" value="1"/>
</dbReference>
<protein>
    <recommendedName>
        <fullName evidence="10">Site-specific integrase</fullName>
    </recommendedName>
</protein>
<dbReference type="AlphaFoldDB" id="A0A918V1B0"/>
<evidence type="ECO:0000256" key="3">
    <source>
        <dbReference type="ARBA" id="ARBA00023172"/>
    </source>
</evidence>
<dbReference type="InterPro" id="IPR004107">
    <property type="entry name" value="Integrase_SAM-like_N"/>
</dbReference>
<sequence>MPGHHRSPPAARLGPRRPGLPRPVPHRHRPHPASGGHHHVHPRPFPRHRVGARPCTRSRTRHSGPRAAHRRHARVRPGRRALRDRGARARPASAPKTAATGSRPSVPACLPACLPAALLDPTTYDYAGAVLFNAHASAPWARFTIYLRREITARLGLTQKAARAVLRVSFAKVAEYQKRGLVHFHSVIRLDGPDGSTQPPPPSATVTLLADAIRAAATRVRVTVVSDAIGERELAWGEKLDVREIAAFGTDDELTDQAVAAYVAKYATKSADAAGTLDRALYCRPCHGRGATLMSRGTPLPCTACKGTGQARPLLRLAVARHVRQMIRTCWELGKLPEFAGLKLWKWAHMLGFRGHFSTKSRCYSVTLGALRDARRAWRTDQARTQAGLPEPDPTTTLVIGHWAYHGSGYNPGAGLLAAGVWHRRELERQFAVEGGCYQRKDGRWEAAGYVLAPGNTRKRIRVYGTTRTEALAKLTEKIATSNRGVPVPSAQGSVSAYLTYWLEAVAVHQLRENTHTRYTTCVNQHLIPGLGKKRLAKLTAKDVRTWLNQVRTTCQCCARGIDACRDQPHCCAAGTCCSKQLSPLTLAYIHSVLKSALEHAVREEEIPRNVARNVRTGTPRPRRFEPLTADEARQFLAAARNERLFVLYELALRTGLRKGELLGLQWEDLDLDKGTASIRRTLQRTQTGGLTALPTKTRASERRIALPGECIHSLKEHREAQEREHEAAAEGWKDNGLVFSTPTGGPIDPANLNRSFRSLLTQAGLRRIRFHDLRHSTATLLLEQGVELVVIKELLGHAHIGVTATVYAHVRLRLQRDAIDLLSHTLHNPAVHQPAR</sequence>
<dbReference type="InterPro" id="IPR013762">
    <property type="entry name" value="Integrase-like_cat_sf"/>
</dbReference>
<dbReference type="InterPro" id="IPR011010">
    <property type="entry name" value="DNA_brk_join_enz"/>
</dbReference>
<keyword evidence="1" id="KW-0229">DNA integration</keyword>
<accession>A0A918V1B0</accession>
<dbReference type="CDD" id="cd01189">
    <property type="entry name" value="INT_ICEBs1_C_like"/>
    <property type="match status" value="1"/>
</dbReference>
<feature type="region of interest" description="Disordered" evidence="5">
    <location>
        <begin position="1"/>
        <end position="105"/>
    </location>
</feature>
<keyword evidence="2 4" id="KW-0238">DNA-binding</keyword>